<feature type="region of interest" description="Disordered" evidence="1">
    <location>
        <begin position="62"/>
        <end position="104"/>
    </location>
</feature>
<accession>A0A561SGV3</accession>
<keyword evidence="3" id="KW-1185">Reference proteome</keyword>
<dbReference type="Proteomes" id="UP000316603">
    <property type="component" value="Unassembled WGS sequence"/>
</dbReference>
<evidence type="ECO:0000313" key="3">
    <source>
        <dbReference type="Proteomes" id="UP000316603"/>
    </source>
</evidence>
<protein>
    <submittedName>
        <fullName evidence="2">Uncharacterized protein</fullName>
    </submittedName>
</protein>
<evidence type="ECO:0000313" key="2">
    <source>
        <dbReference type="EMBL" id="TWF74047.1"/>
    </source>
</evidence>
<evidence type="ECO:0000256" key="1">
    <source>
        <dbReference type="SAM" id="MobiDB-lite"/>
    </source>
</evidence>
<organism evidence="2 3">
    <name type="scientific">Streptomyces capillispiralis</name>
    <dbReference type="NCBI Taxonomy" id="68182"/>
    <lineage>
        <taxon>Bacteria</taxon>
        <taxon>Bacillati</taxon>
        <taxon>Actinomycetota</taxon>
        <taxon>Actinomycetes</taxon>
        <taxon>Kitasatosporales</taxon>
        <taxon>Streptomycetaceae</taxon>
        <taxon>Streptomyces</taxon>
    </lineage>
</organism>
<dbReference type="EMBL" id="VIWV01000002">
    <property type="protein sequence ID" value="TWF74047.1"/>
    <property type="molecule type" value="Genomic_DNA"/>
</dbReference>
<proteinExistence type="predicted"/>
<feature type="compositionally biased region" description="Basic and acidic residues" evidence="1">
    <location>
        <begin position="70"/>
        <end position="81"/>
    </location>
</feature>
<dbReference type="AlphaFoldDB" id="A0A561SGV3"/>
<reference evidence="2 3" key="1">
    <citation type="submission" date="2019-06" db="EMBL/GenBank/DDBJ databases">
        <title>Sequencing the genomes of 1000 actinobacteria strains.</title>
        <authorList>
            <person name="Klenk H.-P."/>
        </authorList>
    </citation>
    <scope>NUCLEOTIDE SEQUENCE [LARGE SCALE GENOMIC DNA]</scope>
    <source>
        <strain evidence="2 3">DSM 41695</strain>
    </source>
</reference>
<gene>
    <name evidence="2" type="ORF">FHX78_1279</name>
</gene>
<dbReference type="RefSeq" id="WP_145872362.1">
    <property type="nucleotide sequence ID" value="NZ_BNCE01000031.1"/>
</dbReference>
<comment type="caution">
    <text evidence="2">The sequence shown here is derived from an EMBL/GenBank/DDBJ whole genome shotgun (WGS) entry which is preliminary data.</text>
</comment>
<name>A0A561SGV3_9ACTN</name>
<dbReference type="OrthoDB" id="4257339at2"/>
<sequence>MRCRQAREEIAVQVLTGGRHQELDVMSAEHLDRCKDCSAEQRRFTNVVEVLSHVALHLFDHATAPAPHSGPDRRGPSRRPEGAGPAPGTCEASRGAPEGTSVAQ</sequence>